<dbReference type="Proteomes" id="UP000521943">
    <property type="component" value="Unassembled WGS sequence"/>
</dbReference>
<organism evidence="2 3">
    <name type="scientific">Ephemerocybe angulata</name>
    <dbReference type="NCBI Taxonomy" id="980116"/>
    <lineage>
        <taxon>Eukaryota</taxon>
        <taxon>Fungi</taxon>
        <taxon>Dikarya</taxon>
        <taxon>Basidiomycota</taxon>
        <taxon>Agaricomycotina</taxon>
        <taxon>Agaricomycetes</taxon>
        <taxon>Agaricomycetidae</taxon>
        <taxon>Agaricales</taxon>
        <taxon>Agaricineae</taxon>
        <taxon>Psathyrellaceae</taxon>
        <taxon>Ephemerocybe</taxon>
    </lineage>
</organism>
<reference evidence="2 3" key="1">
    <citation type="submission" date="2020-07" db="EMBL/GenBank/DDBJ databases">
        <title>Comparative genomics of pyrophilous fungi reveals a link between fire events and developmental genes.</title>
        <authorList>
            <consortium name="DOE Joint Genome Institute"/>
            <person name="Steindorff A.S."/>
            <person name="Carver A."/>
            <person name="Calhoun S."/>
            <person name="Stillman K."/>
            <person name="Liu H."/>
            <person name="Lipzen A."/>
            <person name="Pangilinan J."/>
            <person name="Labutti K."/>
            <person name="Bruns T.D."/>
            <person name="Grigoriev I.V."/>
        </authorList>
    </citation>
    <scope>NUCLEOTIDE SEQUENCE [LARGE SCALE GENOMIC DNA]</scope>
    <source>
        <strain evidence="2 3">CBS 144469</strain>
    </source>
</reference>
<accession>A0A8H6LT48</accession>
<dbReference type="AlphaFoldDB" id="A0A8H6LT48"/>
<evidence type="ECO:0000313" key="3">
    <source>
        <dbReference type="Proteomes" id="UP000521943"/>
    </source>
</evidence>
<gene>
    <name evidence="2" type="ORF">DFP72DRAFT_859848</name>
</gene>
<evidence type="ECO:0000313" key="2">
    <source>
        <dbReference type="EMBL" id="KAF6742833.1"/>
    </source>
</evidence>
<evidence type="ECO:0000256" key="1">
    <source>
        <dbReference type="SAM" id="MobiDB-lite"/>
    </source>
</evidence>
<feature type="region of interest" description="Disordered" evidence="1">
    <location>
        <begin position="1"/>
        <end position="20"/>
    </location>
</feature>
<sequence>MPMGDGDSEPRGHRGVKTCGSSWRERRIRRRTRMGVGSTAPTGHAAAGKLQIGEDGTRVYTEGRALWQSRGGTDLAVGWDVDVDMGEGDRWVSKTYGGTTVVIETGRGEWRGDHFTEDPERNTRSARQVVKHPPHTIVCAYSAQSQPLGLAIETRNFCSLIPAEFRPFCQQTLELCFLTFNPPPTSARRTSIHTVFVTQHHRTQHALNRSQTTQDASTLSRRTAIPVWQSSFLTFTAQALTPDRNASGCQQQHPVFRNKIRHVKTILVPYKPLSTSESPAMHTTTTHLATSGLERTGGRWRAAKRTHVDGPSSNPQVAYVIFSQLARRTDFCRVIAISPHPSPIPFRSVGLPACTIPPTPPSGLPSLAGRISVVTWSFSLTTVVTEYFECGRIPRRSRLLAHPLPINSTALAECEGALACFEVHSTTSQSHPSPRIHFYCYFVKETLTELTLAPPYRGSGKKSPFWAVRVPEVHRSANPKIPIVCVISTGVPESVQYHRFTIGFVCALPPAGAAKLVIKTRRHQHPTCRALGPEALSSKSSTLAQYEIRIRRRFSVQDGPPNSQLSYPAHSILTLKFSLTRCLRWIASIDLTSFRQTLPWFRV</sequence>
<proteinExistence type="predicted"/>
<protein>
    <submittedName>
        <fullName evidence="2">Uncharacterized protein</fullName>
    </submittedName>
</protein>
<keyword evidence="3" id="KW-1185">Reference proteome</keyword>
<comment type="caution">
    <text evidence="2">The sequence shown here is derived from an EMBL/GenBank/DDBJ whole genome shotgun (WGS) entry which is preliminary data.</text>
</comment>
<dbReference type="EMBL" id="JACGCI010000166">
    <property type="protein sequence ID" value="KAF6742833.1"/>
    <property type="molecule type" value="Genomic_DNA"/>
</dbReference>
<name>A0A8H6LT48_9AGAR</name>